<gene>
    <name evidence="3" type="ORF">Cvel_20536</name>
</gene>
<accession>A0A0G4G6M5</accession>
<dbReference type="Pfam" id="PF00004">
    <property type="entry name" value="AAA"/>
    <property type="match status" value="1"/>
</dbReference>
<evidence type="ECO:0000259" key="2">
    <source>
        <dbReference type="Pfam" id="PF00004"/>
    </source>
</evidence>
<dbReference type="AlphaFoldDB" id="A0A0G4G6M5"/>
<keyword evidence="1" id="KW-0547">Nucleotide-binding</keyword>
<dbReference type="GO" id="GO:0005524">
    <property type="term" value="F:ATP binding"/>
    <property type="evidence" value="ECO:0007669"/>
    <property type="project" value="UniProtKB-KW"/>
</dbReference>
<evidence type="ECO:0000256" key="1">
    <source>
        <dbReference type="RuleBase" id="RU003651"/>
    </source>
</evidence>
<name>A0A0G4G6M5_9ALVE</name>
<comment type="similarity">
    <text evidence="1">Belongs to the AAA ATPase family.</text>
</comment>
<dbReference type="InterPro" id="IPR003960">
    <property type="entry name" value="ATPase_AAA_CS"/>
</dbReference>
<dbReference type="Gene3D" id="3.40.50.300">
    <property type="entry name" value="P-loop containing nucleotide triphosphate hydrolases"/>
    <property type="match status" value="1"/>
</dbReference>
<reference evidence="3" key="1">
    <citation type="submission" date="2014-11" db="EMBL/GenBank/DDBJ databases">
        <authorList>
            <person name="Otto D Thomas"/>
            <person name="Naeem Raeece"/>
        </authorList>
    </citation>
    <scope>NUCLEOTIDE SEQUENCE</scope>
</reference>
<dbReference type="GO" id="GO:0016887">
    <property type="term" value="F:ATP hydrolysis activity"/>
    <property type="evidence" value="ECO:0007669"/>
    <property type="project" value="InterPro"/>
</dbReference>
<protein>
    <recommendedName>
        <fullName evidence="2">ATPase AAA-type core domain-containing protein</fullName>
    </recommendedName>
</protein>
<dbReference type="SUPFAM" id="SSF52540">
    <property type="entry name" value="P-loop containing nucleoside triphosphate hydrolases"/>
    <property type="match status" value="1"/>
</dbReference>
<dbReference type="PROSITE" id="PS00674">
    <property type="entry name" value="AAA"/>
    <property type="match status" value="1"/>
</dbReference>
<feature type="non-terminal residue" evidence="3">
    <location>
        <position position="1"/>
    </location>
</feature>
<dbReference type="PANTHER" id="PTHR23070">
    <property type="entry name" value="BCS1 AAA-TYPE ATPASE"/>
    <property type="match status" value="1"/>
</dbReference>
<dbReference type="InterPro" id="IPR050747">
    <property type="entry name" value="Mitochondrial_chaperone_BCS1"/>
</dbReference>
<organism evidence="3">
    <name type="scientific">Chromera velia CCMP2878</name>
    <dbReference type="NCBI Taxonomy" id="1169474"/>
    <lineage>
        <taxon>Eukaryota</taxon>
        <taxon>Sar</taxon>
        <taxon>Alveolata</taxon>
        <taxon>Colpodellida</taxon>
        <taxon>Chromeraceae</taxon>
        <taxon>Chromera</taxon>
    </lineage>
</organism>
<evidence type="ECO:0000313" key="3">
    <source>
        <dbReference type="EMBL" id="CEM24349.1"/>
    </source>
</evidence>
<proteinExistence type="inferred from homology"/>
<keyword evidence="1" id="KW-0067">ATP-binding</keyword>
<dbReference type="EMBL" id="CDMZ01000940">
    <property type="protein sequence ID" value="CEM24349.1"/>
    <property type="molecule type" value="Genomic_DNA"/>
</dbReference>
<dbReference type="InterPro" id="IPR027417">
    <property type="entry name" value="P-loop_NTPase"/>
</dbReference>
<sequence>VKTIIYELRASGSHAKETVDSFIEDAFAWYKALKGSKVDNSRYVLSEAKTFDSLFFPEKKALLTLIDDFTQKKGKFAIQGPGARESYGKAAVSPAPPCLRRLGPEGEAKGGVGENVVSSKKERVRERVLNNRVMHNILLTSQTERESRQTSKGIQKSLSEEMDKAVGGLGMSTNENVKATGGREALAYSAESPELQHVEEVFEQQQQGPQKPSGKQKAKLFEELDKLNLSGLLNVLDGMIDAPGRILVMTSNHPEKLDPALIRPGKINKRLYLGYLCGSSMASMLGHYLQVEVTGDIESKCAEIVCQHSITLAQMEQSCTEVHSPAELFEMLEDTFAGFDR</sequence>
<dbReference type="VEuPathDB" id="CryptoDB:Cvel_20536"/>
<dbReference type="InterPro" id="IPR003959">
    <property type="entry name" value="ATPase_AAA_core"/>
</dbReference>
<feature type="domain" description="ATPase AAA-type core" evidence="2">
    <location>
        <begin position="222"/>
        <end position="274"/>
    </location>
</feature>